<dbReference type="EMBL" id="JPQZ01000067">
    <property type="protein sequence ID" value="KKO74479.1"/>
    <property type="molecule type" value="Genomic_DNA"/>
</dbReference>
<keyword evidence="2" id="KW-0812">Transmembrane</keyword>
<dbReference type="VEuPathDB" id="MicrosporidiaDB:G9O61_00g014990"/>
<gene>
    <name evidence="3" type="ORF">AAJ76_6700015327</name>
</gene>
<name>A0A0F9Z9H5_9MICR</name>
<feature type="transmembrane region" description="Helical" evidence="2">
    <location>
        <begin position="12"/>
        <end position="32"/>
    </location>
</feature>
<dbReference type="RefSeq" id="XP_024330221.1">
    <property type="nucleotide sequence ID" value="XM_024476215.1"/>
</dbReference>
<feature type="coiled-coil region" evidence="1">
    <location>
        <begin position="243"/>
        <end position="287"/>
    </location>
</feature>
<evidence type="ECO:0000256" key="2">
    <source>
        <dbReference type="SAM" id="Phobius"/>
    </source>
</evidence>
<evidence type="ECO:0000313" key="4">
    <source>
        <dbReference type="Proteomes" id="UP000034350"/>
    </source>
</evidence>
<dbReference type="AlphaFoldDB" id="A0A0F9Z9H5"/>
<proteinExistence type="predicted"/>
<keyword evidence="4" id="KW-1185">Reference proteome</keyword>
<dbReference type="Proteomes" id="UP000034350">
    <property type="component" value="Unassembled WGS sequence"/>
</dbReference>
<reference evidence="3 4" key="1">
    <citation type="journal article" date="2015" name="Environ. Microbiol.">
        <title>Genome analyses suggest the presence of polyploidy and recent human-driven expansions in eight global populations of the honeybee pathogen Nosema ceranae.</title>
        <authorList>
            <person name="Pelin A."/>
            <person name="Selman M."/>
            <person name="Aris-Brosou S."/>
            <person name="Farinelli L."/>
            <person name="Corradi N."/>
        </authorList>
    </citation>
    <scope>NUCLEOTIDE SEQUENCE [LARGE SCALE GENOMIC DNA]</scope>
    <source>
        <strain evidence="3 4">PA08 1199</strain>
    </source>
</reference>
<feature type="transmembrane region" description="Helical" evidence="2">
    <location>
        <begin position="67"/>
        <end position="86"/>
    </location>
</feature>
<organism evidence="3 4">
    <name type="scientific">Vairimorpha ceranae</name>
    <dbReference type="NCBI Taxonomy" id="40302"/>
    <lineage>
        <taxon>Eukaryota</taxon>
        <taxon>Fungi</taxon>
        <taxon>Fungi incertae sedis</taxon>
        <taxon>Microsporidia</taxon>
        <taxon>Nosematidae</taxon>
        <taxon>Vairimorpha</taxon>
    </lineage>
</organism>
<keyword evidence="2" id="KW-1133">Transmembrane helix</keyword>
<sequence>MLKFKNNLSPLYLLSICILYVCCLLLCTEYLFDCSILAYKTVYVSCVGFSISIPVIYILIGKEGLSSALSICTYLIFISSMLQTLFKTTYGIYYVEDTTAVALIKLIKQNNTKNINTIGNLLTSNFHVNLLLYGEKDIYYDRCLLPLLTKEDVDSRKKDLIDTIFLEGKKRQSTEDIIFIERDLNDLDIRNMGDFSLLAHMLHSIYYSKFNKNTVILLKINNYDELVNCGFNRKIENKDEFVKNEKKKNKIIKENNLKKLQELKKSVNILEQDVDKAEEEIIKFNSKLLTNENMTEVQERVYNYLRYLSENT</sequence>
<evidence type="ECO:0000313" key="3">
    <source>
        <dbReference type="EMBL" id="KKO74479.1"/>
    </source>
</evidence>
<dbReference type="VEuPathDB" id="MicrosporidiaDB:AAJ76_6700015327"/>
<keyword evidence="2" id="KW-0472">Membrane</keyword>
<dbReference type="GeneID" id="36321167"/>
<keyword evidence="1" id="KW-0175">Coiled coil</keyword>
<evidence type="ECO:0000256" key="1">
    <source>
        <dbReference type="SAM" id="Coils"/>
    </source>
</evidence>
<accession>A0A0F9Z9H5</accession>
<feature type="transmembrane region" description="Helical" evidence="2">
    <location>
        <begin position="38"/>
        <end position="60"/>
    </location>
</feature>
<dbReference type="VEuPathDB" id="MicrosporidiaDB:NCER_101821"/>
<protein>
    <submittedName>
        <fullName evidence="3">Uncharacterized protein</fullName>
    </submittedName>
</protein>
<comment type="caution">
    <text evidence="3">The sequence shown here is derived from an EMBL/GenBank/DDBJ whole genome shotgun (WGS) entry which is preliminary data.</text>
</comment>